<evidence type="ECO:0000313" key="7">
    <source>
        <dbReference type="Proteomes" id="UP001595712"/>
    </source>
</evidence>
<dbReference type="PRINTS" id="PR00032">
    <property type="entry name" value="HTHARAC"/>
</dbReference>
<dbReference type="Proteomes" id="UP001595712">
    <property type="component" value="Unassembled WGS sequence"/>
</dbReference>
<accession>A0ABV7PX04</accession>
<dbReference type="InterPro" id="IPR018062">
    <property type="entry name" value="HTH_AraC-typ_CS"/>
</dbReference>
<proteinExistence type="predicted"/>
<feature type="domain" description="HTH araC/xylS-type" evidence="5">
    <location>
        <begin position="27"/>
        <end position="125"/>
    </location>
</feature>
<dbReference type="PROSITE" id="PS01124">
    <property type="entry name" value="HTH_ARAC_FAMILY_2"/>
    <property type="match status" value="1"/>
</dbReference>
<dbReference type="SMART" id="SM00342">
    <property type="entry name" value="HTH_ARAC"/>
    <property type="match status" value="1"/>
</dbReference>
<evidence type="ECO:0000256" key="3">
    <source>
        <dbReference type="ARBA" id="ARBA00023163"/>
    </source>
</evidence>
<dbReference type="EMBL" id="JBHRWO010000010">
    <property type="protein sequence ID" value="MFC3492965.1"/>
    <property type="molecule type" value="Genomic_DNA"/>
</dbReference>
<keyword evidence="1" id="KW-0805">Transcription regulation</keyword>
<dbReference type="InterPro" id="IPR020449">
    <property type="entry name" value="Tscrpt_reg_AraC-type_HTH"/>
</dbReference>
<keyword evidence="7" id="KW-1185">Reference proteome</keyword>
<sequence>MRSSAYAHVTSEEAVKTPGEDQNRRLLRARDAMDRDFAEPLDVPSLAKVALMSPAHFSRTFRATFGETPHRYLQRRRIERACAMLRDTETSVTEIALAVGFDSLGTFSRTFNTIIDRSPTQYRREATPFDVPSCFVKSWTRPSSFG</sequence>
<evidence type="ECO:0000313" key="6">
    <source>
        <dbReference type="EMBL" id="MFC3492965.1"/>
    </source>
</evidence>
<feature type="compositionally biased region" description="Basic and acidic residues" evidence="4">
    <location>
        <begin position="10"/>
        <end position="20"/>
    </location>
</feature>
<dbReference type="InterPro" id="IPR050204">
    <property type="entry name" value="AraC_XylS_family_regulators"/>
</dbReference>
<keyword evidence="3" id="KW-0804">Transcription</keyword>
<dbReference type="SUPFAM" id="SSF46689">
    <property type="entry name" value="Homeodomain-like"/>
    <property type="match status" value="2"/>
</dbReference>
<reference evidence="7" key="1">
    <citation type="journal article" date="2019" name="Int. J. Syst. Evol. Microbiol.">
        <title>The Global Catalogue of Microorganisms (GCM) 10K type strain sequencing project: providing services to taxonomists for standard genome sequencing and annotation.</title>
        <authorList>
            <consortium name="The Broad Institute Genomics Platform"/>
            <consortium name="The Broad Institute Genome Sequencing Center for Infectious Disease"/>
            <person name="Wu L."/>
            <person name="Ma J."/>
        </authorList>
    </citation>
    <scope>NUCLEOTIDE SEQUENCE [LARGE SCALE GENOMIC DNA]</scope>
    <source>
        <strain evidence="7">CGMCC 4.7396</strain>
    </source>
</reference>
<feature type="region of interest" description="Disordered" evidence="4">
    <location>
        <begin position="1"/>
        <end position="20"/>
    </location>
</feature>
<comment type="caution">
    <text evidence="6">The sequence shown here is derived from an EMBL/GenBank/DDBJ whole genome shotgun (WGS) entry which is preliminary data.</text>
</comment>
<dbReference type="InterPro" id="IPR018060">
    <property type="entry name" value="HTH_AraC"/>
</dbReference>
<protein>
    <submittedName>
        <fullName evidence="6">Helix-turn-helix domain-containing protein</fullName>
    </submittedName>
</protein>
<dbReference type="Pfam" id="PF12833">
    <property type="entry name" value="HTH_18"/>
    <property type="match status" value="1"/>
</dbReference>
<dbReference type="Gene3D" id="1.10.10.60">
    <property type="entry name" value="Homeodomain-like"/>
    <property type="match status" value="2"/>
</dbReference>
<dbReference type="InterPro" id="IPR009057">
    <property type="entry name" value="Homeodomain-like_sf"/>
</dbReference>
<evidence type="ECO:0000256" key="1">
    <source>
        <dbReference type="ARBA" id="ARBA00023015"/>
    </source>
</evidence>
<organism evidence="6 7">
    <name type="scientific">Glycomyces rhizosphaerae</name>
    <dbReference type="NCBI Taxonomy" id="2054422"/>
    <lineage>
        <taxon>Bacteria</taxon>
        <taxon>Bacillati</taxon>
        <taxon>Actinomycetota</taxon>
        <taxon>Actinomycetes</taxon>
        <taxon>Glycomycetales</taxon>
        <taxon>Glycomycetaceae</taxon>
        <taxon>Glycomyces</taxon>
    </lineage>
</organism>
<keyword evidence="2" id="KW-0238">DNA-binding</keyword>
<evidence type="ECO:0000256" key="4">
    <source>
        <dbReference type="SAM" id="MobiDB-lite"/>
    </source>
</evidence>
<evidence type="ECO:0000259" key="5">
    <source>
        <dbReference type="PROSITE" id="PS01124"/>
    </source>
</evidence>
<dbReference type="PROSITE" id="PS00041">
    <property type="entry name" value="HTH_ARAC_FAMILY_1"/>
    <property type="match status" value="1"/>
</dbReference>
<evidence type="ECO:0000256" key="2">
    <source>
        <dbReference type="ARBA" id="ARBA00023125"/>
    </source>
</evidence>
<dbReference type="PANTHER" id="PTHR46796">
    <property type="entry name" value="HTH-TYPE TRANSCRIPTIONAL ACTIVATOR RHAS-RELATED"/>
    <property type="match status" value="1"/>
</dbReference>
<name>A0ABV7PX04_9ACTN</name>
<gene>
    <name evidence="6" type="ORF">ACFO8M_10765</name>
</gene>
<dbReference type="RefSeq" id="WP_387974521.1">
    <property type="nucleotide sequence ID" value="NZ_JBHRWO010000010.1"/>
</dbReference>